<dbReference type="PANTHER" id="PTHR43849:SF2">
    <property type="entry name" value="BLL3936 PROTEIN"/>
    <property type="match status" value="1"/>
</dbReference>
<feature type="transmembrane region" description="Helical" evidence="1">
    <location>
        <begin position="407"/>
        <end position="428"/>
    </location>
</feature>
<dbReference type="RefSeq" id="WP_068134163.1">
    <property type="nucleotide sequence ID" value="NZ_AP014924.1"/>
</dbReference>
<evidence type="ECO:0000259" key="2">
    <source>
        <dbReference type="Pfam" id="PF06808"/>
    </source>
</evidence>
<sequence>MTATHSRSVRWVAGVASALAVAASLYHLYAAYFYPFFALTHRSVHWLFMGSLIFLAPLMRRDRRPGWPQALYSLLFLGLTWAGGLYVITHFSGIASRAGAYSRADILFGLMTLVAVVEAARRSTGWAVPAVALAFVVYAFAGPYLPVAIGHRGYSFARVMPYLSLTTNGIFGIPLGVSAQFILLFILYGAILERTGAGRFFLDLAMSLAGGTRGGPAKAAVVASTFMGMVSGSSVANTVTTGTFTIPLMKRLGFRPEMAGGVEASASTMGQVMPPIMGAAAFLLAEYIGVPYLKVAVAATIPALLALFSMFVQVDFYAAGRGLVGLPRQELPHLGRTLREGGHFLIPMAALFYFLVGGYSPERAVFWTILLTVADALVVAARRGELRRTLAAIVDGLQAGAANTAQVAAICAAAGIIIGVTTLTGLGLRVSSLVVSLAGGNLWIAAAAAMVASLILGAGIPTTATYVILATLVAPAFVKMGVAILPAHLFIFYFGAVADITPPVAVAGYAAAGIARSDPFRTGVEAFRMGLAKYVVPFLLFLSPALMLDGSWGEIALAAAMAAAGVVAMSGALQGYLAGRSRWFERLELAVAAALLFRMQPRFAAVGLALVVLIAVAQWRRGEGPVPSTATASEMTAKEGS</sequence>
<dbReference type="KEGG" id="lpil:LIP_0657"/>
<feature type="transmembrane region" description="Helical" evidence="1">
    <location>
        <begin position="126"/>
        <end position="149"/>
    </location>
</feature>
<organism evidence="3 4">
    <name type="scientific">Limnochorda pilosa</name>
    <dbReference type="NCBI Taxonomy" id="1555112"/>
    <lineage>
        <taxon>Bacteria</taxon>
        <taxon>Bacillati</taxon>
        <taxon>Bacillota</taxon>
        <taxon>Limnochordia</taxon>
        <taxon>Limnochordales</taxon>
        <taxon>Limnochordaceae</taxon>
        <taxon>Limnochorda</taxon>
    </lineage>
</organism>
<dbReference type="PANTHER" id="PTHR43849">
    <property type="entry name" value="BLL3936 PROTEIN"/>
    <property type="match status" value="1"/>
</dbReference>
<evidence type="ECO:0000313" key="4">
    <source>
        <dbReference type="Proteomes" id="UP000065807"/>
    </source>
</evidence>
<dbReference type="Proteomes" id="UP000065807">
    <property type="component" value="Chromosome"/>
</dbReference>
<accession>A0A0K2SI39</accession>
<feature type="transmembrane region" description="Helical" evidence="1">
    <location>
        <begin position="272"/>
        <end position="290"/>
    </location>
</feature>
<keyword evidence="1" id="KW-0812">Transmembrane</keyword>
<feature type="transmembrane region" description="Helical" evidence="1">
    <location>
        <begin position="466"/>
        <end position="485"/>
    </location>
</feature>
<reference evidence="4" key="1">
    <citation type="submission" date="2015-07" db="EMBL/GenBank/DDBJ databases">
        <title>Complete genome sequence and phylogenetic analysis of Limnochorda pilosa.</title>
        <authorList>
            <person name="Watanabe M."/>
            <person name="Kojima H."/>
            <person name="Fukui M."/>
        </authorList>
    </citation>
    <scope>NUCLEOTIDE SEQUENCE [LARGE SCALE GENOMIC DNA]</scope>
    <source>
        <strain evidence="4">HC45</strain>
    </source>
</reference>
<dbReference type="Pfam" id="PF06808">
    <property type="entry name" value="DctM"/>
    <property type="match status" value="1"/>
</dbReference>
<dbReference type="NCBIfam" id="TIGR02123">
    <property type="entry name" value="TRAP_fused"/>
    <property type="match status" value="1"/>
</dbReference>
<feature type="transmembrane region" description="Helical" evidence="1">
    <location>
        <begin position="531"/>
        <end position="549"/>
    </location>
</feature>
<gene>
    <name evidence="3" type="ORF">LIP_0657</name>
</gene>
<feature type="transmembrane region" description="Helical" evidence="1">
    <location>
        <begin position="555"/>
        <end position="578"/>
    </location>
</feature>
<feature type="transmembrane region" description="Helical" evidence="1">
    <location>
        <begin position="43"/>
        <end position="59"/>
    </location>
</feature>
<feature type="transmembrane region" description="Helical" evidence="1">
    <location>
        <begin position="296"/>
        <end position="320"/>
    </location>
</feature>
<feature type="transmembrane region" description="Helical" evidence="1">
    <location>
        <begin position="169"/>
        <end position="191"/>
    </location>
</feature>
<keyword evidence="1" id="KW-1133">Transmembrane helix</keyword>
<keyword evidence="4" id="KW-1185">Reference proteome</keyword>
<evidence type="ECO:0000256" key="1">
    <source>
        <dbReference type="SAM" id="Phobius"/>
    </source>
</evidence>
<feature type="transmembrane region" description="Helical" evidence="1">
    <location>
        <begin position="440"/>
        <end position="459"/>
    </location>
</feature>
<feature type="transmembrane region" description="Helical" evidence="1">
    <location>
        <begin position="100"/>
        <end position="119"/>
    </location>
</feature>
<dbReference type="PATRIC" id="fig|1555112.3.peg.688"/>
<feature type="transmembrane region" description="Helical" evidence="1">
    <location>
        <begin position="71"/>
        <end position="88"/>
    </location>
</feature>
<dbReference type="OrthoDB" id="9759894at2"/>
<name>A0A0K2SI39_LIMPI</name>
<evidence type="ECO:0000313" key="3">
    <source>
        <dbReference type="EMBL" id="BAS26514.1"/>
    </source>
</evidence>
<dbReference type="STRING" id="1555112.LIP_0657"/>
<dbReference type="AlphaFoldDB" id="A0A0K2SI39"/>
<feature type="domain" description="TRAP C4-dicarboxylate transport system permease DctM subunit" evidence="2">
    <location>
        <begin position="113"/>
        <end position="548"/>
    </location>
</feature>
<dbReference type="InterPro" id="IPR011853">
    <property type="entry name" value="TRAP_DctM-Dct_fused"/>
</dbReference>
<keyword evidence="1" id="KW-0472">Membrane</keyword>
<feature type="transmembrane region" description="Helical" evidence="1">
    <location>
        <begin position="12"/>
        <end position="37"/>
    </location>
</feature>
<feature type="transmembrane region" description="Helical" evidence="1">
    <location>
        <begin position="599"/>
        <end position="619"/>
    </location>
</feature>
<feature type="transmembrane region" description="Helical" evidence="1">
    <location>
        <begin position="364"/>
        <end position="381"/>
    </location>
</feature>
<dbReference type="InterPro" id="IPR010656">
    <property type="entry name" value="DctM"/>
</dbReference>
<dbReference type="EMBL" id="AP014924">
    <property type="protein sequence ID" value="BAS26514.1"/>
    <property type="molecule type" value="Genomic_DNA"/>
</dbReference>
<proteinExistence type="predicted"/>
<protein>
    <submittedName>
        <fullName evidence="3">C4-dicarboxylate ABC transporter</fullName>
    </submittedName>
</protein>
<reference evidence="4" key="2">
    <citation type="journal article" date="2016" name="Int. J. Syst. Evol. Microbiol.">
        <title>Complete genome sequence and cell structure of Limnochorda pilosa, a Gram-negative spore-former within the phylum Firmicutes.</title>
        <authorList>
            <person name="Watanabe M."/>
            <person name="Kojima H."/>
            <person name="Fukui M."/>
        </authorList>
    </citation>
    <scope>NUCLEOTIDE SEQUENCE [LARGE SCALE GENOMIC DNA]</scope>
    <source>
        <strain evidence="4">HC45</strain>
    </source>
</reference>
<feature type="transmembrane region" description="Helical" evidence="1">
    <location>
        <begin position="491"/>
        <end position="511"/>
    </location>
</feature>